<accession>A0A1P8WL08</accession>
<organism evidence="1 2">
    <name type="scientific">Fuerstiella marisgermanici</name>
    <dbReference type="NCBI Taxonomy" id="1891926"/>
    <lineage>
        <taxon>Bacteria</taxon>
        <taxon>Pseudomonadati</taxon>
        <taxon>Planctomycetota</taxon>
        <taxon>Planctomycetia</taxon>
        <taxon>Planctomycetales</taxon>
        <taxon>Planctomycetaceae</taxon>
        <taxon>Fuerstiella</taxon>
    </lineage>
</organism>
<proteinExistence type="predicted"/>
<dbReference type="EMBL" id="CP017641">
    <property type="protein sequence ID" value="APZ94750.1"/>
    <property type="molecule type" value="Genomic_DNA"/>
</dbReference>
<dbReference type="STRING" id="1891926.Fuma_04389"/>
<evidence type="ECO:0008006" key="3">
    <source>
        <dbReference type="Google" id="ProtNLM"/>
    </source>
</evidence>
<dbReference type="KEGG" id="fmr:Fuma_04389"/>
<evidence type="ECO:0000313" key="1">
    <source>
        <dbReference type="EMBL" id="APZ94750.1"/>
    </source>
</evidence>
<name>A0A1P8WL08_9PLAN</name>
<protein>
    <recommendedName>
        <fullName evidence="3">Sulfatase</fullName>
    </recommendedName>
</protein>
<dbReference type="Gene3D" id="3.40.720.10">
    <property type="entry name" value="Alkaline Phosphatase, subunit A"/>
    <property type="match status" value="1"/>
</dbReference>
<dbReference type="InterPro" id="IPR006311">
    <property type="entry name" value="TAT_signal"/>
</dbReference>
<dbReference type="Proteomes" id="UP000187735">
    <property type="component" value="Chromosome"/>
</dbReference>
<dbReference type="RefSeq" id="WP_077026017.1">
    <property type="nucleotide sequence ID" value="NZ_CP017641.1"/>
</dbReference>
<dbReference type="Pfam" id="PF07394">
    <property type="entry name" value="DUF1501"/>
    <property type="match status" value="1"/>
</dbReference>
<dbReference type="PROSITE" id="PS51318">
    <property type="entry name" value="TAT"/>
    <property type="match status" value="1"/>
</dbReference>
<gene>
    <name evidence="1" type="ORF">Fuma_04389</name>
</gene>
<dbReference type="PANTHER" id="PTHR43737">
    <property type="entry name" value="BLL7424 PROTEIN"/>
    <property type="match status" value="1"/>
</dbReference>
<evidence type="ECO:0000313" key="2">
    <source>
        <dbReference type="Proteomes" id="UP000187735"/>
    </source>
</evidence>
<reference evidence="1 2" key="1">
    <citation type="journal article" date="2016" name="Front. Microbiol.">
        <title>Fuerstia marisgermanicae gen. nov., sp. nov., an Unusual Member of the Phylum Planctomycetes from the German Wadden Sea.</title>
        <authorList>
            <person name="Kohn T."/>
            <person name="Heuer A."/>
            <person name="Jogler M."/>
            <person name="Vollmers J."/>
            <person name="Boedeker C."/>
            <person name="Bunk B."/>
            <person name="Rast P."/>
            <person name="Borchert D."/>
            <person name="Glockner I."/>
            <person name="Freese H.M."/>
            <person name="Klenk H.P."/>
            <person name="Overmann J."/>
            <person name="Kaster A.K."/>
            <person name="Rohde M."/>
            <person name="Wiegand S."/>
            <person name="Jogler C."/>
        </authorList>
    </citation>
    <scope>NUCLEOTIDE SEQUENCE [LARGE SCALE GENOMIC DNA]</scope>
    <source>
        <strain evidence="1 2">NH11</strain>
    </source>
</reference>
<sequence length="480" mass="53600">MNSYANNVVRSRRDWLKSSGCGFGSLALGSMLAEQKAQAAPAVDHSLRARTPLLPARAKRVIFIFMQGGPSHVDTFDYKPDLIARDGKTIDFTGVRFNSFGKVSQRTLMKPLWKFRQYGNCGQHVSELFPEIAKHVDDLCFLKGMHTEGVAHGPSTLFMHTGATNLVRPSLGSWLMYGLGTENQSLPGFVQLQPSDTKGGPRNYSNAFLPSVYQGTAIGRASRSIDQMTIDHIRNPVLNDAETESRFRLTQQLNQAQLQRRTEQDDRLEAVIKSYELAWRMQNKAPGILDLSEETATTQEMYGIGSKPTDAFGRQCLMARRLSESGVRFVQINYADESPNPRWDQHSNMPKHMEHATATDKPVAGLLADLKQRGLLEDTLVWWGAEFGRTPFNQSNDGRDHNPRGFTVFLAGGGVKKGFSYGSTDEIGHEAVDGKVHMHDLHATVLHALGLDHEQLTYRYAGRDFRLTDVFGRVVKDIFA</sequence>
<dbReference type="AlphaFoldDB" id="A0A1P8WL08"/>
<dbReference type="OrthoDB" id="127333at2"/>
<keyword evidence="2" id="KW-1185">Reference proteome</keyword>
<dbReference type="SUPFAM" id="SSF53649">
    <property type="entry name" value="Alkaline phosphatase-like"/>
    <property type="match status" value="1"/>
</dbReference>
<dbReference type="PANTHER" id="PTHR43737:SF1">
    <property type="entry name" value="DUF1501 DOMAIN-CONTAINING PROTEIN"/>
    <property type="match status" value="1"/>
</dbReference>
<dbReference type="InterPro" id="IPR010869">
    <property type="entry name" value="DUF1501"/>
</dbReference>
<dbReference type="InterPro" id="IPR017850">
    <property type="entry name" value="Alkaline_phosphatase_core_sf"/>
</dbReference>